<dbReference type="EMBL" id="BPQB01000041">
    <property type="protein sequence ID" value="GJE94580.1"/>
    <property type="molecule type" value="Genomic_DNA"/>
</dbReference>
<comment type="caution">
    <text evidence="1">The sequence shown here is derived from an EMBL/GenBank/DDBJ whole genome shotgun (WGS) entry which is preliminary data.</text>
</comment>
<accession>A0A9P3GGL2</accession>
<protein>
    <submittedName>
        <fullName evidence="1">Uncharacterized protein</fullName>
    </submittedName>
</protein>
<name>A0A9P3GGL2_9APHY</name>
<sequence length="236" mass="25989">MHASGRKRTSTPHGAISQELWSAEAAFGAVCSGPWRKVRGWLGSTANVRWLHGILPSLGGRDRSDAVRLATLNALTHTTLSFLEWPIFASQMTVLSRPRERRVQDRHERSRAHSSPLVRSAQLKLILAVRERERTEKSSLSLRLVQCGRSPSICHPTGRMRQKRTLLHWSLYTARGLVCLHALHSPRLGRDRAGAFAGCPVGPRHMRLTNVPASARCAPRAGKPAGCGPRAGAVRC</sequence>
<proteinExistence type="predicted"/>
<organism evidence="1 2">
    <name type="scientific">Phanerochaete sordida</name>
    <dbReference type="NCBI Taxonomy" id="48140"/>
    <lineage>
        <taxon>Eukaryota</taxon>
        <taxon>Fungi</taxon>
        <taxon>Dikarya</taxon>
        <taxon>Basidiomycota</taxon>
        <taxon>Agaricomycotina</taxon>
        <taxon>Agaricomycetes</taxon>
        <taxon>Polyporales</taxon>
        <taxon>Phanerochaetaceae</taxon>
        <taxon>Phanerochaete</taxon>
    </lineage>
</organism>
<reference evidence="1 2" key="1">
    <citation type="submission" date="2021-08" db="EMBL/GenBank/DDBJ databases">
        <title>Draft Genome Sequence of Phanerochaete sordida strain YK-624.</title>
        <authorList>
            <person name="Mori T."/>
            <person name="Dohra H."/>
            <person name="Suzuki T."/>
            <person name="Kawagishi H."/>
            <person name="Hirai H."/>
        </authorList>
    </citation>
    <scope>NUCLEOTIDE SEQUENCE [LARGE SCALE GENOMIC DNA]</scope>
    <source>
        <strain evidence="1 2">YK-624</strain>
    </source>
</reference>
<evidence type="ECO:0000313" key="1">
    <source>
        <dbReference type="EMBL" id="GJE94580.1"/>
    </source>
</evidence>
<dbReference type="Proteomes" id="UP000703269">
    <property type="component" value="Unassembled WGS sequence"/>
</dbReference>
<dbReference type="AlphaFoldDB" id="A0A9P3GGL2"/>
<evidence type="ECO:0000313" key="2">
    <source>
        <dbReference type="Proteomes" id="UP000703269"/>
    </source>
</evidence>
<gene>
    <name evidence="1" type="ORF">PsYK624_107500</name>
</gene>
<keyword evidence="2" id="KW-1185">Reference proteome</keyword>